<evidence type="ECO:0000256" key="8">
    <source>
        <dbReference type="ARBA" id="ARBA00023102"/>
    </source>
</evidence>
<evidence type="ECO:0000256" key="6">
    <source>
        <dbReference type="ARBA" id="ARBA00022679"/>
    </source>
</evidence>
<dbReference type="Proteomes" id="UP000610760">
    <property type="component" value="Unassembled WGS sequence"/>
</dbReference>
<sequence length="353" mass="38893">MSYELCKKVRDLTPYDPLQGNYDLRLDANESYLSLSDSLKEKAAAIAAQTALNRYPDPYATELCAAFGDYYGVDSKLVTAGNGSDELIGLIVGALLQKGEKIANLTPDFSMYRFYGEIYENPVVQIPKGEDFSIGPQAVIDEVKRQDVKMLIFSNPCNPTSVGLAAEDVRKIVRGVDALVVLDEAYMDFWDQSLLSEVSDYDNLIILKTCSKAIGMAALRVGFAVANEVITKALKAVKSPYNVNSISQAIAACVLKDKAFLRQCEDEIIASAQTLKEGIQALAAKYPALERVFDSCTNFVYIKTAVAKEIYQKLLQKSIAVRCFGGYLRISTDSIENNRRLFTALEEILSALD</sequence>
<dbReference type="InterPro" id="IPR015424">
    <property type="entry name" value="PyrdxlP-dep_Trfase"/>
</dbReference>
<gene>
    <name evidence="9" type="primary">hisC</name>
    <name evidence="11" type="ORF">H8710_04660</name>
</gene>
<dbReference type="CDD" id="cd00609">
    <property type="entry name" value="AAT_like"/>
    <property type="match status" value="1"/>
</dbReference>
<evidence type="ECO:0000256" key="2">
    <source>
        <dbReference type="ARBA" id="ARBA00007970"/>
    </source>
</evidence>
<keyword evidence="5 9" id="KW-0028">Amino-acid biosynthesis</keyword>
<dbReference type="AlphaFoldDB" id="A0A926E3C4"/>
<comment type="subunit">
    <text evidence="3 9">Homodimer.</text>
</comment>
<feature type="domain" description="Aminotransferase class I/classII large" evidence="10">
    <location>
        <begin position="25"/>
        <end position="344"/>
    </location>
</feature>
<keyword evidence="6 9" id="KW-0808">Transferase</keyword>
<keyword evidence="8 9" id="KW-0368">Histidine biosynthesis</keyword>
<name>A0A926E3C4_9FIRM</name>
<evidence type="ECO:0000256" key="1">
    <source>
        <dbReference type="ARBA" id="ARBA00001933"/>
    </source>
</evidence>
<accession>A0A926E3C4</accession>
<keyword evidence="7 9" id="KW-0663">Pyridoxal phosphate</keyword>
<dbReference type="InterPro" id="IPR004839">
    <property type="entry name" value="Aminotransferase_I/II_large"/>
</dbReference>
<comment type="pathway">
    <text evidence="9">Amino-acid biosynthesis; L-histidine biosynthesis; L-histidine from 5-phospho-alpha-D-ribose 1-diphosphate: step 7/9.</text>
</comment>
<evidence type="ECO:0000256" key="4">
    <source>
        <dbReference type="ARBA" id="ARBA00022576"/>
    </source>
</evidence>
<organism evidence="11 12">
    <name type="scientific">Fumia xinanensis</name>
    <dbReference type="NCBI Taxonomy" id="2763659"/>
    <lineage>
        <taxon>Bacteria</taxon>
        <taxon>Bacillati</taxon>
        <taxon>Bacillota</taxon>
        <taxon>Clostridia</taxon>
        <taxon>Eubacteriales</taxon>
        <taxon>Oscillospiraceae</taxon>
        <taxon>Fumia</taxon>
    </lineage>
</organism>
<comment type="caution">
    <text evidence="11">The sequence shown here is derived from an EMBL/GenBank/DDBJ whole genome shotgun (WGS) entry which is preliminary data.</text>
</comment>
<dbReference type="InterPro" id="IPR015422">
    <property type="entry name" value="PyrdxlP-dep_Trfase_small"/>
</dbReference>
<evidence type="ECO:0000313" key="12">
    <source>
        <dbReference type="Proteomes" id="UP000610760"/>
    </source>
</evidence>
<feature type="modified residue" description="N6-(pyridoxal phosphate)lysine" evidence="9">
    <location>
        <position position="212"/>
    </location>
</feature>
<dbReference type="PANTHER" id="PTHR42885:SF2">
    <property type="entry name" value="HISTIDINOL-PHOSPHATE AMINOTRANSFERASE"/>
    <property type="match status" value="1"/>
</dbReference>
<evidence type="ECO:0000256" key="7">
    <source>
        <dbReference type="ARBA" id="ARBA00022898"/>
    </source>
</evidence>
<evidence type="ECO:0000259" key="10">
    <source>
        <dbReference type="Pfam" id="PF00155"/>
    </source>
</evidence>
<evidence type="ECO:0000256" key="3">
    <source>
        <dbReference type="ARBA" id="ARBA00011738"/>
    </source>
</evidence>
<comment type="catalytic activity">
    <reaction evidence="9">
        <text>L-histidinol phosphate + 2-oxoglutarate = 3-(imidazol-4-yl)-2-oxopropyl phosphate + L-glutamate</text>
        <dbReference type="Rhea" id="RHEA:23744"/>
        <dbReference type="ChEBI" id="CHEBI:16810"/>
        <dbReference type="ChEBI" id="CHEBI:29985"/>
        <dbReference type="ChEBI" id="CHEBI:57766"/>
        <dbReference type="ChEBI" id="CHEBI:57980"/>
        <dbReference type="EC" id="2.6.1.9"/>
    </reaction>
</comment>
<dbReference type="Pfam" id="PF00155">
    <property type="entry name" value="Aminotran_1_2"/>
    <property type="match status" value="1"/>
</dbReference>
<reference evidence="11" key="1">
    <citation type="submission" date="2020-08" db="EMBL/GenBank/DDBJ databases">
        <title>Genome public.</title>
        <authorList>
            <person name="Liu C."/>
            <person name="Sun Q."/>
        </authorList>
    </citation>
    <scope>NUCLEOTIDE SEQUENCE</scope>
    <source>
        <strain evidence="11">NSJ-33</strain>
    </source>
</reference>
<evidence type="ECO:0000313" key="11">
    <source>
        <dbReference type="EMBL" id="MBC8559359.1"/>
    </source>
</evidence>
<dbReference type="InterPro" id="IPR015421">
    <property type="entry name" value="PyrdxlP-dep_Trfase_major"/>
</dbReference>
<dbReference type="Gene3D" id="3.40.640.10">
    <property type="entry name" value="Type I PLP-dependent aspartate aminotransferase-like (Major domain)"/>
    <property type="match status" value="1"/>
</dbReference>
<dbReference type="GO" id="GO:0000105">
    <property type="term" value="P:L-histidine biosynthetic process"/>
    <property type="evidence" value="ECO:0007669"/>
    <property type="project" value="UniProtKB-UniRule"/>
</dbReference>
<dbReference type="InterPro" id="IPR005861">
    <property type="entry name" value="HisP_aminotrans"/>
</dbReference>
<dbReference type="SUPFAM" id="SSF53383">
    <property type="entry name" value="PLP-dependent transferases"/>
    <property type="match status" value="1"/>
</dbReference>
<dbReference type="PANTHER" id="PTHR42885">
    <property type="entry name" value="HISTIDINOL-PHOSPHATE AMINOTRANSFERASE-RELATED"/>
    <property type="match status" value="1"/>
</dbReference>
<dbReference type="HAMAP" id="MF_01023">
    <property type="entry name" value="HisC_aminotrans_2"/>
    <property type="match status" value="1"/>
</dbReference>
<keyword evidence="12" id="KW-1185">Reference proteome</keyword>
<dbReference type="GO" id="GO:0030170">
    <property type="term" value="F:pyridoxal phosphate binding"/>
    <property type="evidence" value="ECO:0007669"/>
    <property type="project" value="InterPro"/>
</dbReference>
<dbReference type="EMBL" id="JACRSV010000001">
    <property type="protein sequence ID" value="MBC8559359.1"/>
    <property type="molecule type" value="Genomic_DNA"/>
</dbReference>
<dbReference type="RefSeq" id="WP_249294254.1">
    <property type="nucleotide sequence ID" value="NZ_JACRSV010000001.1"/>
</dbReference>
<dbReference type="GO" id="GO:0004400">
    <property type="term" value="F:histidinol-phosphate transaminase activity"/>
    <property type="evidence" value="ECO:0007669"/>
    <property type="project" value="UniProtKB-UniRule"/>
</dbReference>
<protein>
    <recommendedName>
        <fullName evidence="9">Histidinol-phosphate aminotransferase</fullName>
        <ecNumber evidence="9">2.6.1.9</ecNumber>
    </recommendedName>
    <alternativeName>
        <fullName evidence="9">Imidazole acetol-phosphate transaminase</fullName>
    </alternativeName>
</protein>
<comment type="similarity">
    <text evidence="2 9">Belongs to the class-II pyridoxal-phosphate-dependent aminotransferase family. Histidinol-phosphate aminotransferase subfamily.</text>
</comment>
<dbReference type="Gene3D" id="3.90.1150.10">
    <property type="entry name" value="Aspartate Aminotransferase, domain 1"/>
    <property type="match status" value="1"/>
</dbReference>
<evidence type="ECO:0000256" key="9">
    <source>
        <dbReference type="HAMAP-Rule" id="MF_01023"/>
    </source>
</evidence>
<evidence type="ECO:0000256" key="5">
    <source>
        <dbReference type="ARBA" id="ARBA00022605"/>
    </source>
</evidence>
<keyword evidence="4 9" id="KW-0032">Aminotransferase</keyword>
<comment type="cofactor">
    <cofactor evidence="1 9">
        <name>pyridoxal 5'-phosphate</name>
        <dbReference type="ChEBI" id="CHEBI:597326"/>
    </cofactor>
</comment>
<proteinExistence type="inferred from homology"/>
<dbReference type="EC" id="2.6.1.9" evidence="9"/>